<dbReference type="PROSITE" id="PS50206">
    <property type="entry name" value="RHODANESE_3"/>
    <property type="match status" value="2"/>
</dbReference>
<dbReference type="CDD" id="cd01448">
    <property type="entry name" value="TST_Repeat_1"/>
    <property type="match status" value="1"/>
</dbReference>
<comment type="caution">
    <text evidence="3">The sequence shown here is derived from an EMBL/GenBank/DDBJ whole genome shotgun (WGS) entry which is preliminary data.</text>
</comment>
<keyword evidence="3" id="KW-0808">Transferase</keyword>
<name>A0A7Z0LI07_9GAMM</name>
<evidence type="ECO:0000259" key="2">
    <source>
        <dbReference type="PROSITE" id="PS50206"/>
    </source>
</evidence>
<feature type="domain" description="Rhodanese" evidence="2">
    <location>
        <begin position="171"/>
        <end position="283"/>
    </location>
</feature>
<dbReference type="PANTHER" id="PTHR43855">
    <property type="entry name" value="THIOSULFATE SULFURTRANSFERASE"/>
    <property type="match status" value="1"/>
</dbReference>
<dbReference type="SUPFAM" id="SSF52821">
    <property type="entry name" value="Rhodanese/Cell cycle control phosphatase"/>
    <property type="match status" value="2"/>
</dbReference>
<dbReference type="PROSITE" id="PS00380">
    <property type="entry name" value="RHODANESE_1"/>
    <property type="match status" value="1"/>
</dbReference>
<feature type="domain" description="Rhodanese" evidence="2">
    <location>
        <begin position="31"/>
        <end position="140"/>
    </location>
</feature>
<dbReference type="InterPro" id="IPR036873">
    <property type="entry name" value="Rhodanese-like_dom_sf"/>
</dbReference>
<dbReference type="PANTHER" id="PTHR43855:SF1">
    <property type="entry name" value="THIOSULFATE SULFURTRANSFERASE"/>
    <property type="match status" value="1"/>
</dbReference>
<dbReference type="Pfam" id="PF00581">
    <property type="entry name" value="Rhodanese"/>
    <property type="match status" value="2"/>
</dbReference>
<keyword evidence="4" id="KW-1185">Reference proteome</keyword>
<dbReference type="InterPro" id="IPR051126">
    <property type="entry name" value="Thiosulfate_sulfurtransferase"/>
</dbReference>
<organism evidence="3 4">
    <name type="scientific">Vreelandella salicampi</name>
    <dbReference type="NCBI Taxonomy" id="1449798"/>
    <lineage>
        <taxon>Bacteria</taxon>
        <taxon>Pseudomonadati</taxon>
        <taxon>Pseudomonadota</taxon>
        <taxon>Gammaproteobacteria</taxon>
        <taxon>Oceanospirillales</taxon>
        <taxon>Halomonadaceae</taxon>
        <taxon>Vreelandella</taxon>
    </lineage>
</organism>
<dbReference type="CDD" id="cd01449">
    <property type="entry name" value="TST_Repeat_2"/>
    <property type="match status" value="1"/>
</dbReference>
<accession>A0A7Z0LI07</accession>
<evidence type="ECO:0000313" key="4">
    <source>
        <dbReference type="Proteomes" id="UP000586119"/>
    </source>
</evidence>
<dbReference type="InterPro" id="IPR001763">
    <property type="entry name" value="Rhodanese-like_dom"/>
</dbReference>
<gene>
    <name evidence="3" type="ORF">HZS81_00670</name>
</gene>
<dbReference type="Gene3D" id="3.40.250.10">
    <property type="entry name" value="Rhodanese-like domain"/>
    <property type="match status" value="2"/>
</dbReference>
<dbReference type="SMART" id="SM00450">
    <property type="entry name" value="RHOD"/>
    <property type="match status" value="2"/>
</dbReference>
<dbReference type="AlphaFoldDB" id="A0A7Z0LI07"/>
<proteinExistence type="predicted"/>
<dbReference type="RefSeq" id="WP_179928633.1">
    <property type="nucleotide sequence ID" value="NZ_JACCDF010000001.1"/>
</dbReference>
<reference evidence="3 4" key="1">
    <citation type="journal article" date="2015" name="Int. J. Syst. Evol. Microbiol.">
        <title>Halomonas salicampi sp. nov., a halotolerant and alkalitolerant bacterium isolated from a saltern soil.</title>
        <authorList>
            <person name="Lee J.C."/>
            <person name="Kim Y.S."/>
            <person name="Yun B.S."/>
            <person name="Whang K.S."/>
        </authorList>
    </citation>
    <scope>NUCLEOTIDE SEQUENCE [LARGE SCALE GENOMIC DNA]</scope>
    <source>
        <strain evidence="3 4">BH103</strain>
    </source>
</reference>
<evidence type="ECO:0000313" key="3">
    <source>
        <dbReference type="EMBL" id="NYS59284.1"/>
    </source>
</evidence>
<protein>
    <submittedName>
        <fullName evidence="3">Sulfurtransferase</fullName>
    </submittedName>
</protein>
<dbReference type="EMBL" id="JACCDF010000001">
    <property type="protein sequence ID" value="NYS59284.1"/>
    <property type="molecule type" value="Genomic_DNA"/>
</dbReference>
<dbReference type="InterPro" id="IPR001307">
    <property type="entry name" value="Thiosulphate_STrfase_CS"/>
</dbReference>
<keyword evidence="1" id="KW-0677">Repeat</keyword>
<dbReference type="Proteomes" id="UP000586119">
    <property type="component" value="Unassembled WGS sequence"/>
</dbReference>
<dbReference type="GO" id="GO:0004792">
    <property type="term" value="F:thiosulfate-cyanide sulfurtransferase activity"/>
    <property type="evidence" value="ECO:0007669"/>
    <property type="project" value="InterPro"/>
</dbReference>
<evidence type="ECO:0000256" key="1">
    <source>
        <dbReference type="ARBA" id="ARBA00022737"/>
    </source>
</evidence>
<sequence length="284" mass="31549">MSATSPSAQHGSEANLLPLIVEPEQLYAHLDQPELLIIDVPANAESYGEGHVPGAIFLDFRHLMHGAGPVPNDVPEVEALSRLFSALGLTRDTHVVAYDDEGGGWAARLLWTLELIGHTRYSYLNGGIHAWRGEGLPESTSPSAPTPNEYHAEILNPQVLITCDEIKERLDDRQFAIWDARSSGEYNGEMGNNKHLGHIPGAVNMDWLNAMDRERNLRIRDYAELVTELEAMGLTAEMEIATHCQSHHRSSFTWLVGKALGYNMRGYAGSWGEWGNRDDTLIEK</sequence>